<organism evidence="5 6">
    <name type="scientific">Actinopolyspora mortivallis</name>
    <dbReference type="NCBI Taxonomy" id="33906"/>
    <lineage>
        <taxon>Bacteria</taxon>
        <taxon>Bacillati</taxon>
        <taxon>Actinomycetota</taxon>
        <taxon>Actinomycetes</taxon>
        <taxon>Actinopolysporales</taxon>
        <taxon>Actinopolysporaceae</taxon>
        <taxon>Actinopolyspora</taxon>
    </lineage>
</organism>
<dbReference type="SUPFAM" id="SSF64288">
    <property type="entry name" value="Chorismate lyase-like"/>
    <property type="match status" value="1"/>
</dbReference>
<protein>
    <submittedName>
        <fullName evidence="5">GntR family transcriptional regulator</fullName>
    </submittedName>
</protein>
<evidence type="ECO:0000256" key="2">
    <source>
        <dbReference type="ARBA" id="ARBA00023125"/>
    </source>
</evidence>
<keyword evidence="1" id="KW-0805">Transcription regulation</keyword>
<evidence type="ECO:0000313" key="5">
    <source>
        <dbReference type="EMBL" id="PRW64052.1"/>
    </source>
</evidence>
<dbReference type="PRINTS" id="PR00035">
    <property type="entry name" value="HTHGNTR"/>
</dbReference>
<dbReference type="Gene3D" id="1.10.10.10">
    <property type="entry name" value="Winged helix-like DNA-binding domain superfamily/Winged helix DNA-binding domain"/>
    <property type="match status" value="1"/>
</dbReference>
<keyword evidence="2" id="KW-0238">DNA-binding</keyword>
<dbReference type="InterPro" id="IPR028978">
    <property type="entry name" value="Chorismate_lyase_/UTRA_dom_sf"/>
</dbReference>
<dbReference type="AlphaFoldDB" id="A0A2T0GY61"/>
<dbReference type="InterPro" id="IPR036390">
    <property type="entry name" value="WH_DNA-bd_sf"/>
</dbReference>
<dbReference type="CDD" id="cd07377">
    <property type="entry name" value="WHTH_GntR"/>
    <property type="match status" value="1"/>
</dbReference>
<keyword evidence="3" id="KW-0804">Transcription</keyword>
<dbReference type="SMART" id="SM00345">
    <property type="entry name" value="HTH_GNTR"/>
    <property type="match status" value="1"/>
</dbReference>
<gene>
    <name evidence="5" type="ORF">CEP50_07630</name>
</gene>
<dbReference type="PANTHER" id="PTHR44846">
    <property type="entry name" value="MANNOSYL-D-GLYCERATE TRANSPORT/METABOLISM SYSTEM REPRESSOR MNGR-RELATED"/>
    <property type="match status" value="1"/>
</dbReference>
<name>A0A2T0GY61_ACTMO</name>
<accession>A0A2T0GY61</accession>
<dbReference type="PANTHER" id="PTHR44846:SF1">
    <property type="entry name" value="MANNOSYL-D-GLYCERATE TRANSPORT_METABOLISM SYSTEM REPRESSOR MNGR-RELATED"/>
    <property type="match status" value="1"/>
</dbReference>
<dbReference type="InParanoid" id="A0A2T0GY61"/>
<dbReference type="InterPro" id="IPR036388">
    <property type="entry name" value="WH-like_DNA-bd_sf"/>
</dbReference>
<sequence length="248" mass="27090">MTVSGHRARRRPAVDLYERIVESIRSGRYPPGATLPSEPALAAELGVSRPALREALILLQEDGVITVRRGVGRTVRSGTPRKGFERLSPVEHLLPGQTRVRALTRSSEEPTDLVLQHLPVPAHREVRFWESVVDSDGRAACLVQEWTLPDDMLRDRDTELPDELEAAVDRKRTVLDVLGSHEPALSLHGSSGLSATLLGRQRGEVFGRPPETPVVLVTQVVSADGVPVLVAKYVLPSGVPAMPLLQSR</sequence>
<dbReference type="InterPro" id="IPR050679">
    <property type="entry name" value="Bact_HTH_transcr_reg"/>
</dbReference>
<feature type="domain" description="HTH gntR-type" evidence="4">
    <location>
        <begin position="10"/>
        <end position="78"/>
    </location>
</feature>
<dbReference type="RefSeq" id="WP_106113230.1">
    <property type="nucleotide sequence ID" value="NZ_PVSR01000007.1"/>
</dbReference>
<evidence type="ECO:0000256" key="1">
    <source>
        <dbReference type="ARBA" id="ARBA00023015"/>
    </source>
</evidence>
<dbReference type="GO" id="GO:0003677">
    <property type="term" value="F:DNA binding"/>
    <property type="evidence" value="ECO:0007669"/>
    <property type="project" value="UniProtKB-KW"/>
</dbReference>
<keyword evidence="6" id="KW-1185">Reference proteome</keyword>
<dbReference type="SUPFAM" id="SSF46785">
    <property type="entry name" value="Winged helix' DNA-binding domain"/>
    <property type="match status" value="1"/>
</dbReference>
<dbReference type="Proteomes" id="UP000239352">
    <property type="component" value="Unassembled WGS sequence"/>
</dbReference>
<dbReference type="STRING" id="1050202.GCA_000384035_01526"/>
<evidence type="ECO:0000313" key="6">
    <source>
        <dbReference type="Proteomes" id="UP000239352"/>
    </source>
</evidence>
<evidence type="ECO:0000256" key="3">
    <source>
        <dbReference type="ARBA" id="ARBA00023163"/>
    </source>
</evidence>
<reference evidence="5 6" key="1">
    <citation type="submission" date="2018-03" db="EMBL/GenBank/DDBJ databases">
        <title>Actinopolyspora mortivallis from Sahara, screening for active biomolecules.</title>
        <authorList>
            <person name="Selama O."/>
            <person name="Wellington E.M.H."/>
            <person name="Hacene H."/>
        </authorList>
    </citation>
    <scope>NUCLEOTIDE SEQUENCE [LARGE SCALE GENOMIC DNA]</scope>
    <source>
        <strain evidence="5 6">M5A</strain>
    </source>
</reference>
<dbReference type="Pfam" id="PF00392">
    <property type="entry name" value="GntR"/>
    <property type="match status" value="1"/>
</dbReference>
<dbReference type="GO" id="GO:0045892">
    <property type="term" value="P:negative regulation of DNA-templated transcription"/>
    <property type="evidence" value="ECO:0007669"/>
    <property type="project" value="TreeGrafter"/>
</dbReference>
<comment type="caution">
    <text evidence="5">The sequence shown here is derived from an EMBL/GenBank/DDBJ whole genome shotgun (WGS) entry which is preliminary data.</text>
</comment>
<dbReference type="InterPro" id="IPR000524">
    <property type="entry name" value="Tscrpt_reg_HTH_GntR"/>
</dbReference>
<evidence type="ECO:0000259" key="4">
    <source>
        <dbReference type="PROSITE" id="PS50949"/>
    </source>
</evidence>
<proteinExistence type="predicted"/>
<dbReference type="PROSITE" id="PS50949">
    <property type="entry name" value="HTH_GNTR"/>
    <property type="match status" value="1"/>
</dbReference>
<dbReference type="EMBL" id="PVSR01000007">
    <property type="protein sequence ID" value="PRW64052.1"/>
    <property type="molecule type" value="Genomic_DNA"/>
</dbReference>
<dbReference type="GO" id="GO:0003700">
    <property type="term" value="F:DNA-binding transcription factor activity"/>
    <property type="evidence" value="ECO:0007669"/>
    <property type="project" value="InterPro"/>
</dbReference>
<dbReference type="Gene3D" id="3.40.1410.10">
    <property type="entry name" value="Chorismate lyase-like"/>
    <property type="match status" value="1"/>
</dbReference>